<dbReference type="PANTHER" id="PTHR23100:SF0">
    <property type="entry name" value="ARGININE BIOSYNTHESIS BIFUNCTIONAL PROTEIN ARGJ, MITOCHONDRIAL"/>
    <property type="match status" value="1"/>
</dbReference>
<sequence>MAVGPGTLPDFFPVAGIKLGIASAGIKKPGRKDIVVFELAPETRVAGIFTRNQFCAAPVVLSRRHLSQDAPRYLLINTGNANAGTGERGLVDAAACCEALAKEAGISASQVLPFSTGVIGEPLPVAKIVSALPEALADTREDRWAEAASGIMTTDTRPKGASRQLDLDGHRVTISGISKGAGMIRPNMATMLGFIATDARLAPEVLQTLASELGEKSFNRITIDGDTSTNDACMLMASGQYGGPEITADSPLLPELRAALQDVYLELAHAIVRDGEGATKFVTIDVSGAASQQEALDVAYTVAHSPLVKTALFASDPNWGRILAAVGRAGVENLDLNALEIYLGDVCLVRNGGRADDYSEARGQAVMDQEEITIAIDLKRGNVRETVWTCDFSHDYVTINAEYRT</sequence>
<feature type="binding site" evidence="9">
    <location>
        <position position="153"/>
    </location>
    <ligand>
        <name>substrate</name>
    </ligand>
</feature>
<evidence type="ECO:0000256" key="2">
    <source>
        <dbReference type="ARBA" id="ARBA00011475"/>
    </source>
</evidence>
<dbReference type="HAMAP" id="MF_01106">
    <property type="entry name" value="ArgJ"/>
    <property type="match status" value="1"/>
</dbReference>
<protein>
    <recommendedName>
        <fullName evidence="9">Arginine biosynthesis bifunctional protein ArgJ</fullName>
    </recommendedName>
    <domain>
        <recommendedName>
            <fullName evidence="9">Glutamate N-acetyltransferase</fullName>
            <ecNumber evidence="9">2.3.1.35</ecNumber>
        </recommendedName>
        <alternativeName>
            <fullName evidence="9">Ornithine acetyltransferase</fullName>
            <shortName evidence="9">OATase</shortName>
        </alternativeName>
        <alternativeName>
            <fullName evidence="9">Ornithine transacetylase</fullName>
        </alternativeName>
    </domain>
    <domain>
        <recommendedName>
            <fullName evidence="9">Amino-acid acetyltransferase</fullName>
            <ecNumber evidence="9">2.3.1.1</ecNumber>
        </recommendedName>
        <alternativeName>
            <fullName evidence="9">N-acetylglutamate synthase</fullName>
            <shortName evidence="9">AGSase</shortName>
        </alternativeName>
    </domain>
    <component>
        <recommendedName>
            <fullName evidence="9">Arginine biosynthesis bifunctional protein ArgJ alpha chain</fullName>
        </recommendedName>
    </component>
    <component>
        <recommendedName>
            <fullName evidence="9">Arginine biosynthesis bifunctional protein ArgJ beta chain</fullName>
        </recommendedName>
    </component>
</protein>
<dbReference type="GO" id="GO:0006526">
    <property type="term" value="P:L-arginine biosynthetic process"/>
    <property type="evidence" value="ECO:0007669"/>
    <property type="project" value="UniProtKB-UniRule"/>
</dbReference>
<organism evidence="10 11">
    <name type="scientific">Marinobacter nauticus</name>
    <name type="common">Marinobacter hydrocarbonoclasticus</name>
    <name type="synonym">Marinobacter aquaeolei</name>
    <dbReference type="NCBI Taxonomy" id="2743"/>
    <lineage>
        <taxon>Bacteria</taxon>
        <taxon>Pseudomonadati</taxon>
        <taxon>Pseudomonadota</taxon>
        <taxon>Gammaproteobacteria</taxon>
        <taxon>Pseudomonadales</taxon>
        <taxon>Marinobacteraceae</taxon>
        <taxon>Marinobacter</taxon>
    </lineage>
</organism>
<reference evidence="10 11" key="1">
    <citation type="submission" date="2018-07" db="EMBL/GenBank/DDBJ databases">
        <title>Freshwater and sediment microbial communities from various areas in North America, analyzing microbe dynamics in response to fracking.</title>
        <authorList>
            <person name="Lamendella R."/>
        </authorList>
    </citation>
    <scope>NUCLEOTIDE SEQUENCE [LARGE SCALE GENOMIC DNA]</scope>
    <source>
        <strain evidence="10 11">105B</strain>
    </source>
</reference>
<dbReference type="NCBIfam" id="NF003802">
    <property type="entry name" value="PRK05388.1"/>
    <property type="match status" value="1"/>
</dbReference>
<evidence type="ECO:0000256" key="1">
    <source>
        <dbReference type="ARBA" id="ARBA00006774"/>
    </source>
</evidence>
<comment type="catalytic activity">
    <reaction evidence="8 9">
        <text>N(2)-acetyl-L-ornithine + L-glutamate = N-acetyl-L-glutamate + L-ornithine</text>
        <dbReference type="Rhea" id="RHEA:15349"/>
        <dbReference type="ChEBI" id="CHEBI:29985"/>
        <dbReference type="ChEBI" id="CHEBI:44337"/>
        <dbReference type="ChEBI" id="CHEBI:46911"/>
        <dbReference type="ChEBI" id="CHEBI:57805"/>
        <dbReference type="EC" id="2.3.1.35"/>
    </reaction>
</comment>
<gene>
    <name evidence="9" type="primary">argJ</name>
    <name evidence="10" type="ORF">DET61_106191</name>
</gene>
<keyword evidence="9" id="KW-0963">Cytoplasm</keyword>
<dbReference type="FunFam" id="3.60.70.12:FF:000001">
    <property type="entry name" value="Arginine biosynthesis bifunctional protein ArgJ, chloroplastic"/>
    <property type="match status" value="1"/>
</dbReference>
<dbReference type="EMBL" id="QPJI01000006">
    <property type="protein sequence ID" value="RCW69094.1"/>
    <property type="molecule type" value="Genomic_DNA"/>
</dbReference>
<dbReference type="Gene3D" id="3.10.20.340">
    <property type="entry name" value="ArgJ beta chain, C-terminal domain"/>
    <property type="match status" value="1"/>
</dbReference>
<keyword evidence="4 9" id="KW-0028">Amino-acid biosynthesis</keyword>
<comment type="subcellular location">
    <subcellularLocation>
        <location evidence="9">Cytoplasm</location>
    </subcellularLocation>
</comment>
<feature type="binding site" evidence="9">
    <location>
        <position position="179"/>
    </location>
    <ligand>
        <name>substrate</name>
    </ligand>
</feature>
<feature type="site" description="Cleavage; by autolysis" evidence="9">
    <location>
        <begin position="189"/>
        <end position="190"/>
    </location>
</feature>
<dbReference type="FunFam" id="3.10.20.340:FF:000001">
    <property type="entry name" value="Arginine biosynthesis bifunctional protein ArgJ, chloroplastic"/>
    <property type="match status" value="1"/>
</dbReference>
<evidence type="ECO:0000313" key="11">
    <source>
        <dbReference type="Proteomes" id="UP000253647"/>
    </source>
</evidence>
<feature type="active site" description="Nucleophile" evidence="9">
    <location>
        <position position="190"/>
    </location>
</feature>
<evidence type="ECO:0000256" key="9">
    <source>
        <dbReference type="HAMAP-Rule" id="MF_01106"/>
    </source>
</evidence>
<name>A0A368XSV5_MARNT</name>
<feature type="binding site" evidence="9">
    <location>
        <position position="400"/>
    </location>
    <ligand>
        <name>substrate</name>
    </ligand>
</feature>
<dbReference type="GO" id="GO:0005737">
    <property type="term" value="C:cytoplasm"/>
    <property type="evidence" value="ECO:0007669"/>
    <property type="project" value="UniProtKB-SubCell"/>
</dbReference>
<comment type="catalytic activity">
    <reaction evidence="9">
        <text>L-glutamate + acetyl-CoA = N-acetyl-L-glutamate + CoA + H(+)</text>
        <dbReference type="Rhea" id="RHEA:24292"/>
        <dbReference type="ChEBI" id="CHEBI:15378"/>
        <dbReference type="ChEBI" id="CHEBI:29985"/>
        <dbReference type="ChEBI" id="CHEBI:44337"/>
        <dbReference type="ChEBI" id="CHEBI:57287"/>
        <dbReference type="ChEBI" id="CHEBI:57288"/>
        <dbReference type="EC" id="2.3.1.1"/>
    </reaction>
</comment>
<comment type="similarity">
    <text evidence="1 9">Belongs to the ArgJ family.</text>
</comment>
<keyword evidence="6 9" id="KW-0068">Autocatalytic cleavage</keyword>
<dbReference type="GO" id="GO:0004358">
    <property type="term" value="F:L-glutamate N-acetyltransferase activity, acting on acetyl-L-ornithine as donor"/>
    <property type="evidence" value="ECO:0007669"/>
    <property type="project" value="UniProtKB-UniRule"/>
</dbReference>
<comment type="pathway">
    <text evidence="9">Amino-acid biosynthesis; L-arginine biosynthesis; L-ornithine and N-acetyl-L-glutamate from L-glutamate and N(2)-acetyl-L-ornithine (cyclic): step 1/1.</text>
</comment>
<feature type="site" description="Involved in the stabilization of negative charge on the oxyanion by the formation of the oxyanion hole" evidence="9">
    <location>
        <position position="116"/>
    </location>
</feature>
<dbReference type="InterPro" id="IPR016117">
    <property type="entry name" value="ArgJ-like_dom_sf"/>
</dbReference>
<comment type="pathway">
    <text evidence="9">Amino-acid biosynthesis; L-arginine biosynthesis; N(2)-acetyl-L-ornithine from L-glutamate: step 1/4.</text>
</comment>
<keyword evidence="7 9" id="KW-0012">Acyltransferase</keyword>
<keyword evidence="3 9" id="KW-0055">Arginine biosynthesis</keyword>
<dbReference type="Proteomes" id="UP000253647">
    <property type="component" value="Unassembled WGS sequence"/>
</dbReference>
<dbReference type="CDD" id="cd02152">
    <property type="entry name" value="OAT"/>
    <property type="match status" value="1"/>
</dbReference>
<comment type="function">
    <text evidence="9">Catalyzes two activities which are involved in the cyclic version of arginine biosynthesis: the synthesis of N-acetylglutamate from glutamate and acetyl-CoA as the acetyl donor, and of ornithine by transacetylation between N(2)-acetylornithine and glutamate.</text>
</comment>
<dbReference type="SUPFAM" id="SSF56266">
    <property type="entry name" value="DmpA/ArgJ-like"/>
    <property type="match status" value="1"/>
</dbReference>
<feature type="site" description="Involved in the stabilization of negative charge on the oxyanion by the formation of the oxyanion hole" evidence="9">
    <location>
        <position position="117"/>
    </location>
</feature>
<dbReference type="Gene3D" id="3.60.70.12">
    <property type="entry name" value="L-amino peptidase D-ALA esterase/amidase"/>
    <property type="match status" value="1"/>
</dbReference>
<comment type="subunit">
    <text evidence="2 9">Heterotetramer of two alpha and two beta chains.</text>
</comment>
<dbReference type="InterPro" id="IPR042195">
    <property type="entry name" value="ArgJ_beta_C"/>
</dbReference>
<dbReference type="EC" id="2.3.1.1" evidence="9"/>
<keyword evidence="9" id="KW-0511">Multifunctional enzyme</keyword>
<feature type="chain" id="PRO_5023386817" description="Arginine biosynthesis bifunctional protein ArgJ alpha chain" evidence="9">
    <location>
        <begin position="1"/>
        <end position="189"/>
    </location>
</feature>
<feature type="binding site" evidence="9">
    <location>
        <position position="190"/>
    </location>
    <ligand>
        <name>substrate</name>
    </ligand>
</feature>
<feature type="binding site" evidence="9">
    <location>
        <position position="276"/>
    </location>
    <ligand>
        <name>substrate</name>
    </ligand>
</feature>
<dbReference type="PANTHER" id="PTHR23100">
    <property type="entry name" value="ARGININE BIOSYNTHESIS BIFUNCTIONAL PROTEIN ARGJ"/>
    <property type="match status" value="1"/>
</dbReference>
<dbReference type="RefSeq" id="WP_114434462.1">
    <property type="nucleotide sequence ID" value="NZ_QPJI01000006.1"/>
</dbReference>
<dbReference type="AlphaFoldDB" id="A0A368XSV5"/>
<evidence type="ECO:0000256" key="5">
    <source>
        <dbReference type="ARBA" id="ARBA00022679"/>
    </source>
</evidence>
<dbReference type="InterPro" id="IPR002813">
    <property type="entry name" value="Arg_biosynth_ArgJ"/>
</dbReference>
<evidence type="ECO:0000256" key="3">
    <source>
        <dbReference type="ARBA" id="ARBA00022571"/>
    </source>
</evidence>
<evidence type="ECO:0000256" key="8">
    <source>
        <dbReference type="ARBA" id="ARBA00049439"/>
    </source>
</evidence>
<dbReference type="GO" id="GO:0004042">
    <property type="term" value="F:L-glutamate N-acetyltransferase activity"/>
    <property type="evidence" value="ECO:0007669"/>
    <property type="project" value="UniProtKB-UniRule"/>
</dbReference>
<feature type="binding site" evidence="9">
    <location>
        <position position="405"/>
    </location>
    <ligand>
        <name>substrate</name>
    </ligand>
</feature>
<dbReference type="UniPathway" id="UPA00068">
    <property type="reaction ID" value="UER00106"/>
</dbReference>
<evidence type="ECO:0000313" key="10">
    <source>
        <dbReference type="EMBL" id="RCW69094.1"/>
    </source>
</evidence>
<evidence type="ECO:0000256" key="4">
    <source>
        <dbReference type="ARBA" id="ARBA00022605"/>
    </source>
</evidence>
<feature type="chain" id="PRO_5023386816" description="Arginine biosynthesis bifunctional protein ArgJ beta chain" evidence="9">
    <location>
        <begin position="190"/>
        <end position="405"/>
    </location>
</feature>
<dbReference type="GO" id="GO:0006592">
    <property type="term" value="P:ornithine biosynthetic process"/>
    <property type="evidence" value="ECO:0007669"/>
    <property type="project" value="TreeGrafter"/>
</dbReference>
<evidence type="ECO:0000256" key="7">
    <source>
        <dbReference type="ARBA" id="ARBA00023315"/>
    </source>
</evidence>
<keyword evidence="5 9" id="KW-0808">Transferase</keyword>
<evidence type="ECO:0000256" key="6">
    <source>
        <dbReference type="ARBA" id="ARBA00022813"/>
    </source>
</evidence>
<proteinExistence type="inferred from homology"/>
<accession>A0A368XSV5</accession>
<dbReference type="EC" id="2.3.1.35" evidence="9"/>
<comment type="caution">
    <text evidence="10">The sequence shown here is derived from an EMBL/GenBank/DDBJ whole genome shotgun (WGS) entry which is preliminary data.</text>
</comment>
<dbReference type="Pfam" id="PF01960">
    <property type="entry name" value="ArgJ"/>
    <property type="match status" value="1"/>
</dbReference>
<dbReference type="NCBIfam" id="TIGR00120">
    <property type="entry name" value="ArgJ"/>
    <property type="match status" value="1"/>
</dbReference>